<dbReference type="Pfam" id="PF12796">
    <property type="entry name" value="Ank_2"/>
    <property type="match status" value="1"/>
</dbReference>
<dbReference type="GO" id="GO:0005262">
    <property type="term" value="F:calcium channel activity"/>
    <property type="evidence" value="ECO:0007669"/>
    <property type="project" value="UniProtKB-KW"/>
</dbReference>
<reference evidence="17" key="2">
    <citation type="submission" date="2022-06" db="UniProtKB">
        <authorList>
            <consortium name="EnsemblMetazoa"/>
        </authorList>
    </citation>
    <scope>IDENTIFICATION</scope>
</reference>
<accession>A0A8R1TV76</accession>
<keyword evidence="8" id="KW-0106">Calcium</keyword>
<feature type="compositionally biased region" description="Polar residues" evidence="14">
    <location>
        <begin position="858"/>
        <end position="874"/>
    </location>
</feature>
<evidence type="ECO:0000256" key="8">
    <source>
        <dbReference type="ARBA" id="ARBA00022837"/>
    </source>
</evidence>
<dbReference type="FunFam" id="1.25.40.20:FF:000181">
    <property type="entry name" value="Nanchung, isoform A"/>
    <property type="match status" value="1"/>
</dbReference>
<dbReference type="InterPro" id="IPR036770">
    <property type="entry name" value="Ankyrin_rpt-contain_sf"/>
</dbReference>
<evidence type="ECO:0000256" key="5">
    <source>
        <dbReference type="ARBA" id="ARBA00022673"/>
    </source>
</evidence>
<dbReference type="Gene3D" id="1.25.40.20">
    <property type="entry name" value="Ankyrin repeat-containing domain"/>
    <property type="match status" value="1"/>
</dbReference>
<feature type="transmembrane region" description="Helical" evidence="15">
    <location>
        <begin position="728"/>
        <end position="751"/>
    </location>
</feature>
<keyword evidence="11 15" id="KW-0472">Membrane</keyword>
<dbReference type="GO" id="GO:0098703">
    <property type="term" value="P:calcium ion import across plasma membrane"/>
    <property type="evidence" value="ECO:0007669"/>
    <property type="project" value="TreeGrafter"/>
</dbReference>
<evidence type="ECO:0000256" key="13">
    <source>
        <dbReference type="PROSITE-ProRule" id="PRU00023"/>
    </source>
</evidence>
<feature type="repeat" description="ANK" evidence="13">
    <location>
        <begin position="294"/>
        <end position="326"/>
    </location>
</feature>
<dbReference type="SMART" id="SM00248">
    <property type="entry name" value="ANK"/>
    <property type="match status" value="4"/>
</dbReference>
<keyword evidence="2" id="KW-0813">Transport</keyword>
<dbReference type="InterPro" id="IPR005821">
    <property type="entry name" value="Ion_trans_dom"/>
</dbReference>
<proteinExistence type="predicted"/>
<evidence type="ECO:0000256" key="14">
    <source>
        <dbReference type="SAM" id="MobiDB-lite"/>
    </source>
</evidence>
<evidence type="ECO:0000256" key="4">
    <source>
        <dbReference type="ARBA" id="ARBA00022568"/>
    </source>
</evidence>
<feature type="region of interest" description="Disordered" evidence="14">
    <location>
        <begin position="1"/>
        <end position="22"/>
    </location>
</feature>
<feature type="domain" description="Ion transport" evidence="16">
    <location>
        <begin position="612"/>
        <end position="761"/>
    </location>
</feature>
<dbReference type="PROSITE" id="PS50088">
    <property type="entry name" value="ANK_REPEAT"/>
    <property type="match status" value="3"/>
</dbReference>
<dbReference type="Pfam" id="PF00023">
    <property type="entry name" value="Ank"/>
    <property type="match status" value="1"/>
</dbReference>
<evidence type="ECO:0000256" key="10">
    <source>
        <dbReference type="ARBA" id="ARBA00023065"/>
    </source>
</evidence>
<sequence>MGNRESSTKEDDGKPKEKDRPRLYQYVDIHGGGDLISFMWQAKSSGDFSQINELINSKIKNFMYNSGKGKMVAVSELVKIRNKERNAMLSALKRKKGKGKSGPNILDDFDQEGENQGDLKKALKLLEGGGRRGDMDSKYREVVWKLDERGNMGENLVGLCLLQGTAIHNHLARHLIKMYPELVNDIFISENYYGLSPLHQAIMNEDPEMVSFLLREGANINQRCYGASFCPDDQKSSRTDSLEHEYVELSLKTSYSGRMYFGEYPLSYAACINQTDCFRLLVAKKADLNQKDTNGNTVLHLAVIHEQPEMIKLSYNMGAKLQIVNNQNLTPLTLAAHLGKKEIFEQILKLEADVVWIYGNASSYAYPLARIDTISQETGEMNEDSALSLTVYGETTKHLDLLDGLLEELLEAKWEAFGRRYLTLSFSCFVIYFIFVFMAFMCRPFSMTTKVITHEQIIRRNNSIPCNDTSYDNPCTNATYTIFDYMFLKATTLQSFSSYAANEQVSWTLKNFEDVWYHSELCHLWRYTGAGWQQYVRLVAEQMVLLMALLQIVCDAIDMKNVGRKRWWRVMKSFPAKLAYKISFIFIMLIVPIRLGCAICPTMLLLENILSLMIVLLTGAHFLFYTRALKFIGPFVLMIYTILSRDISRFMLIYSIFLIGFSQSFYVIFGACERASKEKHGVHSTRWENILDTPFEAIMRLFIMTIGEFTIFYRSLNTCEERMMQMIGKFLFTIFELFISIMQFNLLIAMMTRTYETISRTSTEWKRQWAQVILFLELSLKPKERLIAMLKYSRPIGTDKTKRSFVVARKTTSDSMSQTEKQLLEQQERDLREEKRALLKRRLKDFGHAPDGRRPVTSYLSTPSRNINGGKNTE</sequence>
<keyword evidence="5" id="KW-0107">Calcium channel</keyword>
<evidence type="ECO:0000256" key="15">
    <source>
        <dbReference type="SAM" id="Phobius"/>
    </source>
</evidence>
<comment type="subcellular location">
    <subcellularLocation>
        <location evidence="1">Cell membrane</location>
        <topology evidence="1">Multi-pass membrane protein</topology>
    </subcellularLocation>
</comment>
<dbReference type="EnsemblMetazoa" id="OVOC6101a.1">
    <property type="protein sequence ID" value="OVOC6101a.1"/>
    <property type="gene ID" value="WBGene00242910"/>
</dbReference>
<evidence type="ECO:0000256" key="7">
    <source>
        <dbReference type="ARBA" id="ARBA00022737"/>
    </source>
</evidence>
<feature type="transmembrane region" description="Helical" evidence="15">
    <location>
        <begin position="697"/>
        <end position="716"/>
    </location>
</feature>
<evidence type="ECO:0000313" key="18">
    <source>
        <dbReference type="Proteomes" id="UP000024404"/>
    </source>
</evidence>
<dbReference type="InterPro" id="IPR002110">
    <property type="entry name" value="Ankyrin_rpt"/>
</dbReference>
<keyword evidence="13" id="KW-0040">ANK repeat</keyword>
<name>A0A8R1TV76_ONCVO</name>
<protein>
    <submittedName>
        <fullName evidence="17">ANK_REP_REGION domain-containing protein</fullName>
    </submittedName>
</protein>
<evidence type="ECO:0000256" key="11">
    <source>
        <dbReference type="ARBA" id="ARBA00023136"/>
    </source>
</evidence>
<keyword evidence="6 15" id="KW-0812">Transmembrane</keyword>
<keyword evidence="18" id="KW-1185">Reference proteome</keyword>
<feature type="region of interest" description="Disordered" evidence="14">
    <location>
        <begin position="842"/>
        <end position="874"/>
    </location>
</feature>
<evidence type="ECO:0000256" key="6">
    <source>
        <dbReference type="ARBA" id="ARBA00022692"/>
    </source>
</evidence>
<evidence type="ECO:0000259" key="16">
    <source>
        <dbReference type="Pfam" id="PF00520"/>
    </source>
</evidence>
<dbReference type="InterPro" id="IPR024862">
    <property type="entry name" value="TRPV"/>
</dbReference>
<dbReference type="GO" id="GO:0005886">
    <property type="term" value="C:plasma membrane"/>
    <property type="evidence" value="ECO:0007669"/>
    <property type="project" value="UniProtKB-SubCell"/>
</dbReference>
<dbReference type="SUPFAM" id="SSF48403">
    <property type="entry name" value="Ankyrin repeat"/>
    <property type="match status" value="1"/>
</dbReference>
<keyword evidence="7" id="KW-0677">Repeat</keyword>
<keyword evidence="4" id="KW-0109">Calcium transport</keyword>
<dbReference type="Proteomes" id="UP000024404">
    <property type="component" value="Unassembled WGS sequence"/>
</dbReference>
<evidence type="ECO:0000256" key="12">
    <source>
        <dbReference type="ARBA" id="ARBA00023303"/>
    </source>
</evidence>
<evidence type="ECO:0000256" key="1">
    <source>
        <dbReference type="ARBA" id="ARBA00004651"/>
    </source>
</evidence>
<keyword evidence="3" id="KW-1003">Cell membrane</keyword>
<feature type="transmembrane region" description="Helical" evidence="15">
    <location>
        <begin position="578"/>
        <end position="604"/>
    </location>
</feature>
<reference evidence="18" key="1">
    <citation type="submission" date="2013-10" db="EMBL/GenBank/DDBJ databases">
        <title>Genome sequencing of Onchocerca volvulus.</title>
        <authorList>
            <person name="Cotton J."/>
            <person name="Tsai J."/>
            <person name="Stanley E."/>
            <person name="Tracey A."/>
            <person name="Holroyd N."/>
            <person name="Lustigman S."/>
            <person name="Berriman M."/>
        </authorList>
    </citation>
    <scope>NUCLEOTIDE SEQUENCE</scope>
</reference>
<dbReference type="AlphaFoldDB" id="A0A8R1TV76"/>
<feature type="region of interest" description="Disordered" evidence="14">
    <location>
        <begin position="94"/>
        <end position="113"/>
    </location>
</feature>
<dbReference type="EMBL" id="CMVM020000170">
    <property type="status" value="NOT_ANNOTATED_CDS"/>
    <property type="molecule type" value="Genomic_DNA"/>
</dbReference>
<evidence type="ECO:0000256" key="9">
    <source>
        <dbReference type="ARBA" id="ARBA00022989"/>
    </source>
</evidence>
<feature type="compositionally biased region" description="Basic and acidic residues" evidence="14">
    <location>
        <begin position="844"/>
        <end position="854"/>
    </location>
</feature>
<evidence type="ECO:0000313" key="17">
    <source>
        <dbReference type="EnsemblMetazoa" id="OVOC6101a.1"/>
    </source>
</evidence>
<dbReference type="PROSITE" id="PS50297">
    <property type="entry name" value="ANK_REP_REGION"/>
    <property type="match status" value="2"/>
</dbReference>
<evidence type="ECO:0000256" key="2">
    <source>
        <dbReference type="ARBA" id="ARBA00022448"/>
    </source>
</evidence>
<dbReference type="Pfam" id="PF00520">
    <property type="entry name" value="Ion_trans"/>
    <property type="match status" value="1"/>
</dbReference>
<feature type="transmembrane region" description="Helical" evidence="15">
    <location>
        <begin position="421"/>
        <end position="441"/>
    </location>
</feature>
<dbReference type="PANTHER" id="PTHR10582">
    <property type="entry name" value="TRANSIENT RECEPTOR POTENTIAL ION CHANNEL PROTEIN"/>
    <property type="match status" value="1"/>
</dbReference>
<evidence type="ECO:0000256" key="3">
    <source>
        <dbReference type="ARBA" id="ARBA00022475"/>
    </source>
</evidence>
<feature type="transmembrane region" description="Helical" evidence="15">
    <location>
        <begin position="650"/>
        <end position="669"/>
    </location>
</feature>
<keyword evidence="10" id="KW-0406">Ion transport</keyword>
<keyword evidence="9 15" id="KW-1133">Transmembrane helix</keyword>
<feature type="repeat" description="ANK" evidence="13">
    <location>
        <begin position="261"/>
        <end position="293"/>
    </location>
</feature>
<organism evidence="17 18">
    <name type="scientific">Onchocerca volvulus</name>
    <dbReference type="NCBI Taxonomy" id="6282"/>
    <lineage>
        <taxon>Eukaryota</taxon>
        <taxon>Metazoa</taxon>
        <taxon>Ecdysozoa</taxon>
        <taxon>Nematoda</taxon>
        <taxon>Chromadorea</taxon>
        <taxon>Rhabditida</taxon>
        <taxon>Spirurina</taxon>
        <taxon>Spiruromorpha</taxon>
        <taxon>Filarioidea</taxon>
        <taxon>Onchocercidae</taxon>
        <taxon>Onchocerca</taxon>
    </lineage>
</organism>
<dbReference type="PANTHER" id="PTHR10582:SF30">
    <property type="entry name" value="ION TRANSPORT DOMAIN-CONTAINING PROTEIN"/>
    <property type="match status" value="1"/>
</dbReference>
<keyword evidence="12" id="KW-0407">Ion channel</keyword>
<feature type="repeat" description="ANK" evidence="13">
    <location>
        <begin position="193"/>
        <end position="225"/>
    </location>
</feature>